<comment type="caution">
    <text evidence="4">The sequence shown here is derived from an EMBL/GenBank/DDBJ whole genome shotgun (WGS) entry which is preliminary data.</text>
</comment>
<evidence type="ECO:0000256" key="2">
    <source>
        <dbReference type="ARBA" id="ARBA00022840"/>
    </source>
</evidence>
<sequence length="774" mass="87094">MQLFSLVHVLGKDQNELLTIYPFMIAKVAWSLTGIPKSWLLHSTEPLFLPDIGPTFAKRVVGQELPKLAVTGALTELGPGAHPIASFLFLCRPGCGRTELAKAIAELFFDEKDRLTELNMVKYKCADHVSDEDEYDFPRYEPKSEFREHLLEAVKKSPFGVVLLDNIEVARPSDVDILVEILTHGRLSDGKGHYVDFTKIVIILTSNVVQDPFMLRCCKCTVMVENCFFKDLDEDSPNGVCRHLLILRKARKHFRTDLFETLNDVIAFEPLSLLHYRCVTRLLLRDIACSITEKRLIICPSEAAVRAILLDSDFTRDGTKSIKSYLQTNVEAMLKDRLNEIDGPCVFYMDASVGTEELSYFRFEKMSALDYDQELRDFVNSSSELRSTYKKEKVWLQKVSMLKRSFPEFLANQKAVKDPAKVSKVLHIIDSLLENATHENATVNAFGSLEKSVEPRDDQLGRSKKMAKNGINGLRASLSNLMVKDEFIGTVAAALLMSIDSPPQGLPCRPAKTFLLLGLTEVGKADLVKGLMEHFVSDDGMSLLFQIDMSKHDDTETCFSSMYTSNGQAVKIVPFGIFLIDRVEDALPSEFNALIQLLDCCTMSDEHGRKVIFSCCIVMVASSAGNKDFIEKLVLRKYSARFNGNVLGQELKTFRFELLNRMDEMVLFSSLFGDQLGKFLRLSMDGGGDLHENPVKEALAFELAFQDLFLPAKSLSDPPSPQNQADSMFYLLKWRVIRDGLEVMDKSTFYRHFLNGSSGNMNESDTGPVFQLSL</sequence>
<dbReference type="Gramene" id="PRQ18778">
    <property type="protein sequence ID" value="PRQ18778"/>
    <property type="gene ID" value="RchiOBHm_Chr7g0209851"/>
</dbReference>
<dbReference type="Proteomes" id="UP000238479">
    <property type="component" value="Chromosome 7"/>
</dbReference>
<dbReference type="GO" id="GO:0005737">
    <property type="term" value="C:cytoplasm"/>
    <property type="evidence" value="ECO:0007669"/>
    <property type="project" value="TreeGrafter"/>
</dbReference>
<accession>A0A2P6PA22</accession>
<keyword evidence="5" id="KW-1185">Reference proteome</keyword>
<evidence type="ECO:0000259" key="3">
    <source>
        <dbReference type="Pfam" id="PF07724"/>
    </source>
</evidence>
<dbReference type="OMA" id="RNCAHEL"/>
<gene>
    <name evidence="4" type="ORF">RchiOBHm_Chr7g0209851</name>
</gene>
<dbReference type="InterPro" id="IPR001270">
    <property type="entry name" value="ClpA/B"/>
</dbReference>
<dbReference type="EMBL" id="PDCK01000045">
    <property type="protein sequence ID" value="PRQ18778.1"/>
    <property type="molecule type" value="Genomic_DNA"/>
</dbReference>
<dbReference type="InterPro" id="IPR027417">
    <property type="entry name" value="P-loop_NTPase"/>
</dbReference>
<dbReference type="PRINTS" id="PR00300">
    <property type="entry name" value="CLPPROTEASEA"/>
</dbReference>
<dbReference type="InterPro" id="IPR003959">
    <property type="entry name" value="ATPase_AAA_core"/>
</dbReference>
<dbReference type="InterPro" id="IPR050130">
    <property type="entry name" value="ClpA_ClpB"/>
</dbReference>
<keyword evidence="2" id="KW-0067">ATP-binding</keyword>
<evidence type="ECO:0000313" key="4">
    <source>
        <dbReference type="EMBL" id="PRQ18778.1"/>
    </source>
</evidence>
<dbReference type="Pfam" id="PF07724">
    <property type="entry name" value="AAA_2"/>
    <property type="match status" value="2"/>
</dbReference>
<dbReference type="PANTHER" id="PTHR11638">
    <property type="entry name" value="ATP-DEPENDENT CLP PROTEASE"/>
    <property type="match status" value="1"/>
</dbReference>
<dbReference type="Gene3D" id="3.40.50.300">
    <property type="entry name" value="P-loop containing nucleotide triphosphate hydrolases"/>
    <property type="match status" value="2"/>
</dbReference>
<dbReference type="PANTHER" id="PTHR11638:SF18">
    <property type="entry name" value="HEAT SHOCK PROTEIN 104"/>
    <property type="match status" value="1"/>
</dbReference>
<dbReference type="GO" id="GO:0005524">
    <property type="term" value="F:ATP binding"/>
    <property type="evidence" value="ECO:0007669"/>
    <property type="project" value="UniProtKB-KW"/>
</dbReference>
<proteinExistence type="predicted"/>
<dbReference type="AlphaFoldDB" id="A0A2P6PA22"/>
<dbReference type="SUPFAM" id="SSF52540">
    <property type="entry name" value="P-loop containing nucleoside triphosphate hydrolases"/>
    <property type="match status" value="2"/>
</dbReference>
<keyword evidence="1" id="KW-0547">Nucleotide-binding</keyword>
<name>A0A2P6PA22_ROSCH</name>
<dbReference type="GO" id="GO:0034605">
    <property type="term" value="P:cellular response to heat"/>
    <property type="evidence" value="ECO:0007669"/>
    <property type="project" value="TreeGrafter"/>
</dbReference>
<feature type="domain" description="ATPase AAA-type core" evidence="3">
    <location>
        <begin position="510"/>
        <end position="664"/>
    </location>
</feature>
<feature type="domain" description="ATPase AAA-type core" evidence="3">
    <location>
        <begin position="83"/>
        <end position="210"/>
    </location>
</feature>
<dbReference type="GO" id="GO:0016887">
    <property type="term" value="F:ATP hydrolysis activity"/>
    <property type="evidence" value="ECO:0007669"/>
    <property type="project" value="InterPro"/>
</dbReference>
<organism evidence="4 5">
    <name type="scientific">Rosa chinensis</name>
    <name type="common">China rose</name>
    <dbReference type="NCBI Taxonomy" id="74649"/>
    <lineage>
        <taxon>Eukaryota</taxon>
        <taxon>Viridiplantae</taxon>
        <taxon>Streptophyta</taxon>
        <taxon>Embryophyta</taxon>
        <taxon>Tracheophyta</taxon>
        <taxon>Spermatophyta</taxon>
        <taxon>Magnoliopsida</taxon>
        <taxon>eudicotyledons</taxon>
        <taxon>Gunneridae</taxon>
        <taxon>Pentapetalae</taxon>
        <taxon>rosids</taxon>
        <taxon>fabids</taxon>
        <taxon>Rosales</taxon>
        <taxon>Rosaceae</taxon>
        <taxon>Rosoideae</taxon>
        <taxon>Rosoideae incertae sedis</taxon>
        <taxon>Rosa</taxon>
    </lineage>
</organism>
<protein>
    <submittedName>
        <fullName evidence="4">Putative ClpA/B family, P-loop containing nucleoside triphosphate hydrolase</fullName>
    </submittedName>
</protein>
<reference evidence="4 5" key="1">
    <citation type="journal article" date="2018" name="Nat. Genet.">
        <title>The Rosa genome provides new insights in the design of modern roses.</title>
        <authorList>
            <person name="Bendahmane M."/>
        </authorList>
    </citation>
    <scope>NUCLEOTIDE SEQUENCE [LARGE SCALE GENOMIC DNA]</scope>
    <source>
        <strain evidence="5">cv. Old Blush</strain>
    </source>
</reference>
<evidence type="ECO:0000313" key="5">
    <source>
        <dbReference type="Proteomes" id="UP000238479"/>
    </source>
</evidence>
<evidence type="ECO:0000256" key="1">
    <source>
        <dbReference type="ARBA" id="ARBA00022741"/>
    </source>
</evidence>
<dbReference type="STRING" id="74649.A0A2P6PA22"/>
<keyword evidence="4" id="KW-0378">Hydrolase</keyword>